<accession>A0A437M1F8</accession>
<dbReference type="Gene3D" id="3.40.50.300">
    <property type="entry name" value="P-loop containing nucleotide triphosphate hydrolases"/>
    <property type="match status" value="1"/>
</dbReference>
<comment type="similarity">
    <text evidence="1">Belongs to the GSP E family.</text>
</comment>
<dbReference type="InterPro" id="IPR001482">
    <property type="entry name" value="T2SS/T4SS_dom"/>
</dbReference>
<dbReference type="Proteomes" id="UP000282957">
    <property type="component" value="Unassembled WGS sequence"/>
</dbReference>
<reference evidence="3 4" key="1">
    <citation type="submission" date="2019-01" db="EMBL/GenBank/DDBJ databases">
        <authorList>
            <person name="Chen W.-M."/>
        </authorList>
    </citation>
    <scope>NUCLEOTIDE SEQUENCE [LARGE SCALE GENOMIC DNA]</scope>
    <source>
        <strain evidence="3 4">CCP-6</strain>
    </source>
</reference>
<dbReference type="OrthoDB" id="9810761at2"/>
<dbReference type="CDD" id="cd01130">
    <property type="entry name" value="VirB11-like_ATPase"/>
    <property type="match status" value="1"/>
</dbReference>
<keyword evidence="4" id="KW-1185">Reference proteome</keyword>
<comment type="caution">
    <text evidence="3">The sequence shown here is derived from an EMBL/GenBank/DDBJ whole genome shotgun (WGS) entry which is preliminary data.</text>
</comment>
<sequence>MSGDGDILPGASVRLTDEYQAIKSRAFALLLDRLEARGEAVERLGRPELRRHIALAVDTALAEMEAALNVGERARLADELVDEVVGFGPLEPLLADPTVDDIIVNGPRRIYVERGGRLARVPVRFRDDAHVLAVIQRIVGPIGRRVDESTPYCDARLPDGSRVNIVVPPVALDGPAISIRKQRKVMMGAIDLVRRNFAPREVIDYLARAVRARLNMLIIGGTGSGKTTLLNVMSSFIGHEERLVTIEDAAELQLRQEHVVRLESRPQTSDGGQAVTLRDLVRNALRMRPDRIILGEVRGAEAIEMLQAMSTGHDGSMSTLHANSPRDALARLEMLLAFSGLPIEPIAVRRFVSSSINVIAEVRRGTDGVRRLVSVAELAGVENDTYRMHEVFTWTEAAGGTARVNSSTFLAKLQSVRGLAE</sequence>
<organism evidence="3 4">
    <name type="scientific">Rhodovarius crocodyli</name>
    <dbReference type="NCBI Taxonomy" id="1979269"/>
    <lineage>
        <taxon>Bacteria</taxon>
        <taxon>Pseudomonadati</taxon>
        <taxon>Pseudomonadota</taxon>
        <taxon>Alphaproteobacteria</taxon>
        <taxon>Acetobacterales</taxon>
        <taxon>Roseomonadaceae</taxon>
        <taxon>Rhodovarius</taxon>
    </lineage>
</organism>
<feature type="domain" description="Bacterial type II secretion system protein E" evidence="2">
    <location>
        <begin position="86"/>
        <end position="358"/>
    </location>
</feature>
<dbReference type="PANTHER" id="PTHR30486">
    <property type="entry name" value="TWITCHING MOTILITY PROTEIN PILT"/>
    <property type="match status" value="1"/>
</dbReference>
<dbReference type="Pfam" id="PF00437">
    <property type="entry name" value="T2SSE"/>
    <property type="match status" value="1"/>
</dbReference>
<dbReference type="AlphaFoldDB" id="A0A437M1F8"/>
<dbReference type="GO" id="GO:0016887">
    <property type="term" value="F:ATP hydrolysis activity"/>
    <property type="evidence" value="ECO:0007669"/>
    <property type="project" value="InterPro"/>
</dbReference>
<dbReference type="RefSeq" id="WP_127789653.1">
    <property type="nucleotide sequence ID" value="NZ_SACL01000010.1"/>
</dbReference>
<evidence type="ECO:0000259" key="2">
    <source>
        <dbReference type="Pfam" id="PF00437"/>
    </source>
</evidence>
<evidence type="ECO:0000313" key="4">
    <source>
        <dbReference type="Proteomes" id="UP000282957"/>
    </source>
</evidence>
<protein>
    <submittedName>
        <fullName evidence="3">CpaF family protein</fullName>
    </submittedName>
</protein>
<dbReference type="SUPFAM" id="SSF52540">
    <property type="entry name" value="P-loop containing nucleoside triphosphate hydrolases"/>
    <property type="match status" value="1"/>
</dbReference>
<gene>
    <name evidence="3" type="ORF">EOD42_21505</name>
</gene>
<dbReference type="EMBL" id="SACL01000010">
    <property type="protein sequence ID" value="RVT91550.1"/>
    <property type="molecule type" value="Genomic_DNA"/>
</dbReference>
<name>A0A437M1F8_9PROT</name>
<evidence type="ECO:0000313" key="3">
    <source>
        <dbReference type="EMBL" id="RVT91550.1"/>
    </source>
</evidence>
<dbReference type="Gene3D" id="3.30.450.380">
    <property type="match status" value="1"/>
</dbReference>
<evidence type="ECO:0000256" key="1">
    <source>
        <dbReference type="ARBA" id="ARBA00006611"/>
    </source>
</evidence>
<dbReference type="InterPro" id="IPR027417">
    <property type="entry name" value="P-loop_NTPase"/>
</dbReference>
<proteinExistence type="inferred from homology"/>
<dbReference type="PANTHER" id="PTHR30486:SF6">
    <property type="entry name" value="TYPE IV PILUS RETRACTATION ATPASE PILT"/>
    <property type="match status" value="1"/>
</dbReference>
<dbReference type="InterPro" id="IPR050921">
    <property type="entry name" value="T4SS_GSP_E_ATPase"/>
</dbReference>